<dbReference type="EMBL" id="JABWMJ010000004">
    <property type="protein sequence ID" value="NUZ06024.1"/>
    <property type="molecule type" value="Genomic_DNA"/>
</dbReference>
<keyword evidence="1" id="KW-0812">Transmembrane</keyword>
<comment type="caution">
    <text evidence="2">The sequence shown here is derived from an EMBL/GenBank/DDBJ whole genome shotgun (WGS) entry which is preliminary data.</text>
</comment>
<organism evidence="2 3">
    <name type="scientific">Piscinibacter koreensis</name>
    <dbReference type="NCBI Taxonomy" id="2742824"/>
    <lineage>
        <taxon>Bacteria</taxon>
        <taxon>Pseudomonadati</taxon>
        <taxon>Pseudomonadota</taxon>
        <taxon>Betaproteobacteria</taxon>
        <taxon>Burkholderiales</taxon>
        <taxon>Sphaerotilaceae</taxon>
        <taxon>Piscinibacter</taxon>
    </lineage>
</organism>
<evidence type="ECO:0000256" key="1">
    <source>
        <dbReference type="SAM" id="Phobius"/>
    </source>
</evidence>
<dbReference type="Proteomes" id="UP000529637">
    <property type="component" value="Unassembled WGS sequence"/>
</dbReference>
<reference evidence="2 3" key="1">
    <citation type="submission" date="2020-06" db="EMBL/GenBank/DDBJ databases">
        <title>Schlegella sp. ID0723 isolated from air conditioner.</title>
        <authorList>
            <person name="Kim D.Y."/>
            <person name="Kim D.-U."/>
        </authorList>
    </citation>
    <scope>NUCLEOTIDE SEQUENCE [LARGE SCALE GENOMIC DNA]</scope>
    <source>
        <strain evidence="2 3">ID0723</strain>
    </source>
</reference>
<protein>
    <submittedName>
        <fullName evidence="2">Uncharacterized protein</fullName>
    </submittedName>
</protein>
<feature type="transmembrane region" description="Helical" evidence="1">
    <location>
        <begin position="25"/>
        <end position="46"/>
    </location>
</feature>
<name>A0A7Y6NMT0_9BURK</name>
<keyword evidence="3" id="KW-1185">Reference proteome</keyword>
<proteinExistence type="predicted"/>
<evidence type="ECO:0000313" key="2">
    <source>
        <dbReference type="EMBL" id="NUZ06024.1"/>
    </source>
</evidence>
<feature type="transmembrane region" description="Helical" evidence="1">
    <location>
        <begin position="66"/>
        <end position="84"/>
    </location>
</feature>
<gene>
    <name evidence="2" type="ORF">HQN59_09645</name>
</gene>
<feature type="transmembrane region" description="Helical" evidence="1">
    <location>
        <begin position="129"/>
        <end position="158"/>
    </location>
</feature>
<feature type="transmembrane region" description="Helical" evidence="1">
    <location>
        <begin position="90"/>
        <end position="108"/>
    </location>
</feature>
<accession>A0A7Y6NMT0</accession>
<keyword evidence="1" id="KW-0472">Membrane</keyword>
<keyword evidence="1" id="KW-1133">Transmembrane helix</keyword>
<evidence type="ECO:0000313" key="3">
    <source>
        <dbReference type="Proteomes" id="UP000529637"/>
    </source>
</evidence>
<dbReference type="RefSeq" id="WP_176068609.1">
    <property type="nucleotide sequence ID" value="NZ_JABWMJ010000004.1"/>
</dbReference>
<dbReference type="AlphaFoldDB" id="A0A7Y6NMT0"/>
<sequence length="163" mass="17601">MQANPFSPPRSAVDDVVSEEVAPALWNPGVAASWSLLLSPAFGAFLHMKNWQAMGEHEKAATAKGWMIGTLILLFCLILASSFWADSKPLERLLSFAGMGLLFSWYFSSGKAQMAFVKARYGKAYPRKGWLKPMLLALAVFVGFVAAGTAMMLLAAALNVTPA</sequence>